<dbReference type="Proteomes" id="UP000527355">
    <property type="component" value="Unassembled WGS sequence"/>
</dbReference>
<comment type="caution">
    <text evidence="1">The sequence shown here is derived from an EMBL/GenBank/DDBJ whole genome shotgun (WGS) entry which is preliminary data.</text>
</comment>
<protein>
    <submittedName>
        <fullName evidence="1">Uncharacterized protein</fullName>
    </submittedName>
</protein>
<name>A0A7J7Y074_MYOMY</name>
<gene>
    <name evidence="1" type="ORF">mMyoMyo1_011534</name>
</gene>
<organism evidence="1 2">
    <name type="scientific">Myotis myotis</name>
    <name type="common">Greater mouse-eared bat</name>
    <name type="synonym">Vespertilio myotis</name>
    <dbReference type="NCBI Taxonomy" id="51298"/>
    <lineage>
        <taxon>Eukaryota</taxon>
        <taxon>Metazoa</taxon>
        <taxon>Chordata</taxon>
        <taxon>Craniata</taxon>
        <taxon>Vertebrata</taxon>
        <taxon>Euteleostomi</taxon>
        <taxon>Mammalia</taxon>
        <taxon>Eutheria</taxon>
        <taxon>Laurasiatheria</taxon>
        <taxon>Chiroptera</taxon>
        <taxon>Yangochiroptera</taxon>
        <taxon>Vespertilionidae</taxon>
        <taxon>Myotis</taxon>
    </lineage>
</organism>
<dbReference type="EMBL" id="JABWUV010000005">
    <property type="protein sequence ID" value="KAF6355372.1"/>
    <property type="molecule type" value="Genomic_DNA"/>
</dbReference>
<reference evidence="1 2" key="1">
    <citation type="journal article" date="2020" name="Nature">
        <title>Six reference-quality genomes reveal evolution of bat adaptations.</title>
        <authorList>
            <person name="Jebb D."/>
            <person name="Huang Z."/>
            <person name="Pippel M."/>
            <person name="Hughes G.M."/>
            <person name="Lavrichenko K."/>
            <person name="Devanna P."/>
            <person name="Winkler S."/>
            <person name="Jermiin L.S."/>
            <person name="Skirmuntt E.C."/>
            <person name="Katzourakis A."/>
            <person name="Burkitt-Gray L."/>
            <person name="Ray D.A."/>
            <person name="Sullivan K.A.M."/>
            <person name="Roscito J.G."/>
            <person name="Kirilenko B.M."/>
            <person name="Davalos L.M."/>
            <person name="Corthals A.P."/>
            <person name="Power M.L."/>
            <person name="Jones G."/>
            <person name="Ransome R.D."/>
            <person name="Dechmann D.K.N."/>
            <person name="Locatelli A.G."/>
            <person name="Puechmaille S.J."/>
            <person name="Fedrigo O."/>
            <person name="Jarvis E.D."/>
            <person name="Hiller M."/>
            <person name="Vernes S.C."/>
            <person name="Myers E.W."/>
            <person name="Teeling E.C."/>
        </authorList>
    </citation>
    <scope>NUCLEOTIDE SEQUENCE [LARGE SCALE GENOMIC DNA]</scope>
    <source>
        <strain evidence="1">MMyoMyo1</strain>
        <tissue evidence="1">Flight muscle</tissue>
    </source>
</reference>
<evidence type="ECO:0000313" key="2">
    <source>
        <dbReference type="Proteomes" id="UP000527355"/>
    </source>
</evidence>
<keyword evidence="2" id="KW-1185">Reference proteome</keyword>
<proteinExistence type="predicted"/>
<sequence length="121" mass="12863">MVSTGALQTGVVCTHAFLPLSARQRVWGGGVCLRLPQGGTVARRGQALPPSGMYSASRAAPTVAPAALAQDPLVFSRQLMSSPVLGNFCLKRACFPVTPSRCLQQQHFRFICHVGERGGKN</sequence>
<accession>A0A7J7Y074</accession>
<evidence type="ECO:0000313" key="1">
    <source>
        <dbReference type="EMBL" id="KAF6355372.1"/>
    </source>
</evidence>
<dbReference type="AlphaFoldDB" id="A0A7J7Y074"/>